<dbReference type="GO" id="GO:0005886">
    <property type="term" value="C:plasma membrane"/>
    <property type="evidence" value="ECO:0007669"/>
    <property type="project" value="InterPro"/>
</dbReference>
<evidence type="ECO:0000256" key="10">
    <source>
        <dbReference type="SAM" id="Phobius"/>
    </source>
</evidence>
<dbReference type="PANTHER" id="PTHR37468">
    <property type="entry name" value="SULFATE TRANSPORTER CYSZ"/>
    <property type="match status" value="1"/>
</dbReference>
<keyword evidence="4" id="KW-0997">Cell inner membrane</keyword>
<dbReference type="HAMAP" id="MF_00468">
    <property type="entry name" value="CysZ"/>
    <property type="match status" value="1"/>
</dbReference>
<dbReference type="AlphaFoldDB" id="Q2PYL3"/>
<evidence type="ECO:0000256" key="4">
    <source>
        <dbReference type="ARBA" id="ARBA00022519"/>
    </source>
</evidence>
<evidence type="ECO:0000256" key="8">
    <source>
        <dbReference type="ARBA" id="ARBA00023032"/>
    </source>
</evidence>
<dbReference type="NCBIfam" id="NF003433">
    <property type="entry name" value="PRK04949.1"/>
    <property type="match status" value="1"/>
</dbReference>
<keyword evidence="6 10" id="KW-0812">Transmembrane</keyword>
<evidence type="ECO:0000256" key="6">
    <source>
        <dbReference type="ARBA" id="ARBA00022692"/>
    </source>
</evidence>
<feature type="transmembrane region" description="Helical" evidence="10">
    <location>
        <begin position="24"/>
        <end position="49"/>
    </location>
</feature>
<keyword evidence="3" id="KW-1003">Cell membrane</keyword>
<keyword evidence="2" id="KW-0813">Transport</keyword>
<dbReference type="GO" id="GO:0000103">
    <property type="term" value="P:sulfate assimilation"/>
    <property type="evidence" value="ECO:0007669"/>
    <property type="project" value="InterPro"/>
</dbReference>
<accession>Q2PYL3</accession>
<dbReference type="InterPro" id="IPR022985">
    <property type="entry name" value="Sulfate_CysZ"/>
</dbReference>
<dbReference type="GO" id="GO:0019344">
    <property type="term" value="P:cysteine biosynthetic process"/>
    <property type="evidence" value="ECO:0007669"/>
    <property type="project" value="TreeGrafter"/>
</dbReference>
<protein>
    <submittedName>
        <fullName evidence="11">Sulfate transport protein CysZ</fullName>
    </submittedName>
</protein>
<feature type="transmembrane region" description="Helical" evidence="10">
    <location>
        <begin position="69"/>
        <end position="94"/>
    </location>
</feature>
<dbReference type="InterPro" id="IPR050480">
    <property type="entry name" value="CysZ-like"/>
</dbReference>
<keyword evidence="7 10" id="KW-1133">Transmembrane helix</keyword>
<name>Q2PYL3_9BACT</name>
<evidence type="ECO:0000256" key="9">
    <source>
        <dbReference type="ARBA" id="ARBA00023136"/>
    </source>
</evidence>
<reference evidence="11" key="1">
    <citation type="journal article" date="2006" name="Appl. Environ. Microbiol.">
        <title>Comparative genomics of DNA fragments from six Antarctic marine planktonic bacteria.</title>
        <authorList>
            <person name="Grzymski J.J."/>
            <person name="Carter B.J."/>
            <person name="DeLong E.F."/>
            <person name="Feldman R.A."/>
            <person name="Ghadiri A."/>
            <person name="Murray A.E."/>
        </authorList>
    </citation>
    <scope>NUCLEOTIDE SEQUENCE</scope>
</reference>
<feature type="transmembrane region" description="Helical" evidence="10">
    <location>
        <begin position="200"/>
        <end position="227"/>
    </location>
</feature>
<dbReference type="InterPro" id="IPR059112">
    <property type="entry name" value="CysZ/EI24"/>
</dbReference>
<dbReference type="EMBL" id="DQ295237">
    <property type="protein sequence ID" value="ABC25214.1"/>
    <property type="molecule type" value="Genomic_DNA"/>
</dbReference>
<comment type="subcellular location">
    <subcellularLocation>
        <location evidence="1">Membrane</location>
        <topology evidence="1">Multi-pass membrane protein</topology>
    </subcellularLocation>
</comment>
<keyword evidence="5" id="KW-0028">Amino-acid biosynthesis</keyword>
<evidence type="ECO:0000256" key="7">
    <source>
        <dbReference type="ARBA" id="ARBA00022989"/>
    </source>
</evidence>
<dbReference type="Pfam" id="PF07264">
    <property type="entry name" value="EI24"/>
    <property type="match status" value="1"/>
</dbReference>
<sequence>MTLVKGFGYLLQGARLLSHPGLRLFVLLPLLVNIIMFSVGLLVLISFVGGWMGEIVAWLPEWMGGITSFLWFLLVILFGMAVFFSFNLLANFIAAPLNGLLAEKVQLHLTGKELGVTNLGSILASIPRSIGREISKLTYYLPRILILLILTLIPGINVITPWLWVLLTAWMMVIQYVDYPMDNNGISFRKMKRSLSHQCLLHLGFGGGVSLLLMVPVVNFFAMPIAVAGATALYVNEHEPLNIVD</sequence>
<feature type="transmembrane region" description="Helical" evidence="10">
    <location>
        <begin position="137"/>
        <end position="156"/>
    </location>
</feature>
<evidence type="ECO:0000313" key="11">
    <source>
        <dbReference type="EMBL" id="ABC25214.1"/>
    </source>
</evidence>
<keyword evidence="9 10" id="KW-0472">Membrane</keyword>
<proteinExistence type="inferred from homology"/>
<dbReference type="PANTHER" id="PTHR37468:SF1">
    <property type="entry name" value="SULFATE TRANSPORTER CYSZ"/>
    <property type="match status" value="1"/>
</dbReference>
<keyword evidence="8" id="KW-0764">Sulfate transport</keyword>
<evidence type="ECO:0000256" key="1">
    <source>
        <dbReference type="ARBA" id="ARBA00004141"/>
    </source>
</evidence>
<evidence type="ECO:0000256" key="3">
    <source>
        <dbReference type="ARBA" id="ARBA00022475"/>
    </source>
</evidence>
<evidence type="ECO:0000256" key="2">
    <source>
        <dbReference type="ARBA" id="ARBA00022448"/>
    </source>
</evidence>
<evidence type="ECO:0000256" key="5">
    <source>
        <dbReference type="ARBA" id="ARBA00022605"/>
    </source>
</evidence>
<dbReference type="GO" id="GO:0009675">
    <property type="term" value="F:high-affinity sulfate:proton symporter activity"/>
    <property type="evidence" value="ECO:0007669"/>
    <property type="project" value="TreeGrafter"/>
</dbReference>
<organism evidence="11">
    <name type="scientific">uncultured marine bacterium Ant4D3</name>
    <dbReference type="NCBI Taxonomy" id="360423"/>
    <lineage>
        <taxon>Bacteria</taxon>
        <taxon>environmental samples</taxon>
    </lineage>
</organism>